<dbReference type="NCBIfam" id="NF005111">
    <property type="entry name" value="PRK06545.2-3"/>
    <property type="match status" value="1"/>
</dbReference>
<evidence type="ECO:0000256" key="1">
    <source>
        <dbReference type="ARBA" id="ARBA00005067"/>
    </source>
</evidence>
<keyword evidence="8" id="KW-0028">Amino-acid biosynthesis</keyword>
<dbReference type="EC" id="1.3.1.12" evidence="3"/>
<accession>A0A6P2BYG5</accession>
<dbReference type="PROSITE" id="PS51671">
    <property type="entry name" value="ACT"/>
    <property type="match status" value="1"/>
</dbReference>
<dbReference type="EMBL" id="RPFW01000004">
    <property type="protein sequence ID" value="TVZ03256.1"/>
    <property type="molecule type" value="Genomic_DNA"/>
</dbReference>
<dbReference type="InterPro" id="IPR002912">
    <property type="entry name" value="ACT_dom"/>
</dbReference>
<evidence type="ECO:0000256" key="7">
    <source>
        <dbReference type="ARBA" id="ARBA00023027"/>
    </source>
</evidence>
<dbReference type="InterPro" id="IPR036291">
    <property type="entry name" value="NAD(P)-bd_dom_sf"/>
</dbReference>
<dbReference type="PROSITE" id="PS51176">
    <property type="entry name" value="PDH_ADH"/>
    <property type="match status" value="1"/>
</dbReference>
<comment type="caution">
    <text evidence="12">The sequence shown here is derived from an EMBL/GenBank/DDBJ whole genome shotgun (WGS) entry which is preliminary data.</text>
</comment>
<evidence type="ECO:0000256" key="2">
    <source>
        <dbReference type="ARBA" id="ARBA00007964"/>
    </source>
</evidence>
<comment type="similarity">
    <text evidence="2">Belongs to the prephenate/arogenate dehydrogenase family.</text>
</comment>
<evidence type="ECO:0000259" key="10">
    <source>
        <dbReference type="PROSITE" id="PS51176"/>
    </source>
</evidence>
<dbReference type="SUPFAM" id="SSF48179">
    <property type="entry name" value="6-phosphogluconate dehydrogenase C-terminal domain-like"/>
    <property type="match status" value="1"/>
</dbReference>
<sequence length="380" mass="38577">MAAPARVLVRGTGLIGTSLALALRDKGTEVFLSDADPAAARLAADLGAGTVLPDLRDGKGIADVAVLAMPPALVGEELSFAQECAVADLYTDVASVKVLPVARARALGCDLESFVPGHPLAGRERHGPAAAQADLFLGRTWALCPLPETSPHAMDVVTALVVAAGADPVVTEAATHDRWVALVSHAPHLVATAMAARLAPADIPGDALRLAGQGLRDVTRVAAGDSALWAQILSANAGPVAEVVAAVAQDLAEVARLLAPSGHTPGDVPPSGAPVAGEPTNEAAGVTALLDRGRAGVGRIPGKHGGQPRKFTVVQVVIADRPGELARLFNAAGAAGVNIEDIRLEHSPGLPVGVAELSVRPDQAATLLDAMEDGGWPVRR</sequence>
<dbReference type="SUPFAM" id="SSF51735">
    <property type="entry name" value="NAD(P)-binding Rossmann-fold domains"/>
    <property type="match status" value="1"/>
</dbReference>
<gene>
    <name evidence="12" type="ORF">EAS64_22795</name>
</gene>
<proteinExistence type="inferred from homology"/>
<dbReference type="AlphaFoldDB" id="A0A6P2BYG5"/>
<dbReference type="NCBIfam" id="NF005112">
    <property type="entry name" value="PRK06545.2-4"/>
    <property type="match status" value="1"/>
</dbReference>
<feature type="domain" description="ACT" evidence="11">
    <location>
        <begin position="313"/>
        <end position="380"/>
    </location>
</feature>
<evidence type="ECO:0000259" key="11">
    <source>
        <dbReference type="PROSITE" id="PS51671"/>
    </source>
</evidence>
<dbReference type="RefSeq" id="WP_145855848.1">
    <property type="nucleotide sequence ID" value="NZ_RPFW01000004.1"/>
</dbReference>
<protein>
    <recommendedName>
        <fullName evidence="4">Prephenate dehydrogenase</fullName>
        <ecNumber evidence="3">1.3.1.12</ecNumber>
    </recommendedName>
</protein>
<dbReference type="Gene3D" id="1.10.3660.10">
    <property type="entry name" value="6-phosphogluconate dehydrogenase C-terminal like domain"/>
    <property type="match status" value="1"/>
</dbReference>
<dbReference type="GO" id="GO:0004665">
    <property type="term" value="F:prephenate dehydrogenase (NADP+) activity"/>
    <property type="evidence" value="ECO:0007669"/>
    <property type="project" value="InterPro"/>
</dbReference>
<reference evidence="12 13" key="1">
    <citation type="submission" date="2018-11" db="EMBL/GenBank/DDBJ databases">
        <title>Trebonia kvetii gen.nov., sp.nov., a novel acidophilic actinobacterium, and proposal of the new actinobacterial family Treboniaceae fam. nov.</title>
        <authorList>
            <person name="Rapoport D."/>
            <person name="Sagova-Mareckova M."/>
            <person name="Sedlacek I."/>
            <person name="Provaznik J."/>
            <person name="Kralova S."/>
            <person name="Pavlinic D."/>
            <person name="Benes V."/>
            <person name="Kopecky J."/>
        </authorList>
    </citation>
    <scope>NUCLEOTIDE SEQUENCE [LARGE SCALE GENOMIC DNA]</scope>
    <source>
        <strain evidence="12 13">15Tr583</strain>
    </source>
</reference>
<dbReference type="InterPro" id="IPR046826">
    <property type="entry name" value="PDH_N"/>
</dbReference>
<keyword evidence="5" id="KW-0827">Tyrosine biosynthesis</keyword>
<evidence type="ECO:0000313" key="13">
    <source>
        <dbReference type="Proteomes" id="UP000460272"/>
    </source>
</evidence>
<dbReference type="InterPro" id="IPR045865">
    <property type="entry name" value="ACT-like_dom_sf"/>
</dbReference>
<dbReference type="InterPro" id="IPR003099">
    <property type="entry name" value="Prephen_DH"/>
</dbReference>
<dbReference type="GO" id="GO:0070403">
    <property type="term" value="F:NAD+ binding"/>
    <property type="evidence" value="ECO:0007669"/>
    <property type="project" value="InterPro"/>
</dbReference>
<dbReference type="Pfam" id="PF02153">
    <property type="entry name" value="PDH_N"/>
    <property type="match status" value="1"/>
</dbReference>
<dbReference type="InterPro" id="IPR046825">
    <property type="entry name" value="PDH_C"/>
</dbReference>
<evidence type="ECO:0000256" key="9">
    <source>
        <dbReference type="ARBA" id="ARBA00049260"/>
    </source>
</evidence>
<dbReference type="GO" id="GO:0006571">
    <property type="term" value="P:tyrosine biosynthetic process"/>
    <property type="evidence" value="ECO:0007669"/>
    <property type="project" value="UniProtKB-UniPathway"/>
</dbReference>
<dbReference type="Gene3D" id="3.40.50.720">
    <property type="entry name" value="NAD(P)-binding Rossmann-like Domain"/>
    <property type="match status" value="1"/>
</dbReference>
<dbReference type="InterPro" id="IPR050812">
    <property type="entry name" value="Preph/Arog_dehydrog"/>
</dbReference>
<evidence type="ECO:0000256" key="3">
    <source>
        <dbReference type="ARBA" id="ARBA00012068"/>
    </source>
</evidence>
<dbReference type="InterPro" id="IPR008927">
    <property type="entry name" value="6-PGluconate_DH-like_C_sf"/>
</dbReference>
<dbReference type="Proteomes" id="UP000460272">
    <property type="component" value="Unassembled WGS sequence"/>
</dbReference>
<keyword evidence="6 12" id="KW-0560">Oxidoreductase</keyword>
<evidence type="ECO:0000256" key="5">
    <source>
        <dbReference type="ARBA" id="ARBA00022498"/>
    </source>
</evidence>
<dbReference type="Pfam" id="PF20463">
    <property type="entry name" value="PDH_C"/>
    <property type="match status" value="1"/>
</dbReference>
<dbReference type="PANTHER" id="PTHR21363">
    <property type="entry name" value="PREPHENATE DEHYDROGENASE"/>
    <property type="match status" value="1"/>
</dbReference>
<evidence type="ECO:0000256" key="8">
    <source>
        <dbReference type="ARBA" id="ARBA00023141"/>
    </source>
</evidence>
<dbReference type="OrthoDB" id="9802008at2"/>
<dbReference type="PANTHER" id="PTHR21363:SF0">
    <property type="entry name" value="PREPHENATE DEHYDROGENASE [NADP(+)]"/>
    <property type="match status" value="1"/>
</dbReference>
<dbReference type="GO" id="GO:0008977">
    <property type="term" value="F:prephenate dehydrogenase (NAD+) activity"/>
    <property type="evidence" value="ECO:0007669"/>
    <property type="project" value="UniProtKB-EC"/>
</dbReference>
<name>A0A6P2BYG5_9ACTN</name>
<evidence type="ECO:0000313" key="12">
    <source>
        <dbReference type="EMBL" id="TVZ03256.1"/>
    </source>
</evidence>
<evidence type="ECO:0000256" key="6">
    <source>
        <dbReference type="ARBA" id="ARBA00023002"/>
    </source>
</evidence>
<keyword evidence="7" id="KW-0520">NAD</keyword>
<comment type="catalytic activity">
    <reaction evidence="9">
        <text>prephenate + NAD(+) = 3-(4-hydroxyphenyl)pyruvate + CO2 + NADH</text>
        <dbReference type="Rhea" id="RHEA:13869"/>
        <dbReference type="ChEBI" id="CHEBI:16526"/>
        <dbReference type="ChEBI" id="CHEBI:29934"/>
        <dbReference type="ChEBI" id="CHEBI:36242"/>
        <dbReference type="ChEBI" id="CHEBI:57540"/>
        <dbReference type="ChEBI" id="CHEBI:57945"/>
        <dbReference type="EC" id="1.3.1.12"/>
    </reaction>
</comment>
<organism evidence="12 13">
    <name type="scientific">Trebonia kvetii</name>
    <dbReference type="NCBI Taxonomy" id="2480626"/>
    <lineage>
        <taxon>Bacteria</taxon>
        <taxon>Bacillati</taxon>
        <taxon>Actinomycetota</taxon>
        <taxon>Actinomycetes</taxon>
        <taxon>Streptosporangiales</taxon>
        <taxon>Treboniaceae</taxon>
        <taxon>Trebonia</taxon>
    </lineage>
</organism>
<evidence type="ECO:0000256" key="4">
    <source>
        <dbReference type="ARBA" id="ARBA00016891"/>
    </source>
</evidence>
<keyword evidence="8" id="KW-0057">Aromatic amino acid biosynthesis</keyword>
<keyword evidence="13" id="KW-1185">Reference proteome</keyword>
<dbReference type="Gene3D" id="3.30.70.260">
    <property type="match status" value="1"/>
</dbReference>
<dbReference type="UniPathway" id="UPA00122">
    <property type="reaction ID" value="UER00961"/>
</dbReference>
<dbReference type="SUPFAM" id="SSF55021">
    <property type="entry name" value="ACT-like"/>
    <property type="match status" value="1"/>
</dbReference>
<comment type="pathway">
    <text evidence="1">Amino-acid biosynthesis; L-tyrosine biosynthesis; (4-hydroxyphenyl)pyruvate from prephenate (NAD(+) route): step 1/1.</text>
</comment>
<feature type="domain" description="Prephenate/arogenate dehydrogenase" evidence="10">
    <location>
        <begin position="5"/>
        <end position="288"/>
    </location>
</feature>